<evidence type="ECO:0000313" key="3">
    <source>
        <dbReference type="EMBL" id="CAF4332399.1"/>
    </source>
</evidence>
<gene>
    <name evidence="2" type="ORF">BYL167_LOCUS24736</name>
    <name evidence="4" type="ORF">GIL414_LOCUS28055</name>
    <name evidence="3" type="ORF">SMN809_LOCUS27434</name>
</gene>
<comment type="caution">
    <text evidence="3">The sequence shown here is derived from an EMBL/GenBank/DDBJ whole genome shotgun (WGS) entry which is preliminary data.</text>
</comment>
<evidence type="ECO:0000313" key="5">
    <source>
        <dbReference type="Proteomes" id="UP000676336"/>
    </source>
</evidence>
<dbReference type="Proteomes" id="UP000681720">
    <property type="component" value="Unassembled WGS sequence"/>
</dbReference>
<feature type="non-terminal residue" evidence="3">
    <location>
        <position position="1"/>
    </location>
</feature>
<reference evidence="3" key="1">
    <citation type="submission" date="2021-02" db="EMBL/GenBank/DDBJ databases">
        <authorList>
            <person name="Nowell W R."/>
        </authorList>
    </citation>
    <scope>NUCLEOTIDE SEQUENCE</scope>
</reference>
<dbReference type="Proteomes" id="UP000676336">
    <property type="component" value="Unassembled WGS sequence"/>
</dbReference>
<dbReference type="EMBL" id="CAJOBJ010046510">
    <property type="protein sequence ID" value="CAF4353103.1"/>
    <property type="molecule type" value="Genomic_DNA"/>
</dbReference>
<dbReference type="EMBL" id="CAJOBH010022486">
    <property type="protein sequence ID" value="CAF4229858.1"/>
    <property type="molecule type" value="Genomic_DNA"/>
</dbReference>
<protein>
    <submittedName>
        <fullName evidence="3">Uncharacterized protein</fullName>
    </submittedName>
</protein>
<sequence>TSDMRNSSSPAQLQSTTDFGHIINTALQQPLNNHENAQPIINGNSKIELQQPIVSN</sequence>
<feature type="non-terminal residue" evidence="3">
    <location>
        <position position="56"/>
    </location>
</feature>
<organism evidence="3 5">
    <name type="scientific">Rotaria magnacalcarata</name>
    <dbReference type="NCBI Taxonomy" id="392030"/>
    <lineage>
        <taxon>Eukaryota</taxon>
        <taxon>Metazoa</taxon>
        <taxon>Spiralia</taxon>
        <taxon>Gnathifera</taxon>
        <taxon>Rotifera</taxon>
        <taxon>Eurotatoria</taxon>
        <taxon>Bdelloidea</taxon>
        <taxon>Philodinida</taxon>
        <taxon>Philodinidae</taxon>
        <taxon>Rotaria</taxon>
    </lineage>
</organism>
<evidence type="ECO:0000313" key="2">
    <source>
        <dbReference type="EMBL" id="CAF4229858.1"/>
    </source>
</evidence>
<evidence type="ECO:0000256" key="1">
    <source>
        <dbReference type="SAM" id="MobiDB-lite"/>
    </source>
</evidence>
<dbReference type="AlphaFoldDB" id="A0A8S2U9Y1"/>
<name>A0A8S2U9Y1_9BILA</name>
<feature type="region of interest" description="Disordered" evidence="1">
    <location>
        <begin position="1"/>
        <end position="21"/>
    </location>
</feature>
<feature type="compositionally biased region" description="Polar residues" evidence="1">
    <location>
        <begin position="1"/>
        <end position="18"/>
    </location>
</feature>
<accession>A0A8S2U9Y1</accession>
<dbReference type="EMBL" id="CAJOBI010042774">
    <property type="protein sequence ID" value="CAF4332399.1"/>
    <property type="molecule type" value="Genomic_DNA"/>
</dbReference>
<evidence type="ECO:0000313" key="4">
    <source>
        <dbReference type="EMBL" id="CAF4353103.1"/>
    </source>
</evidence>
<dbReference type="Proteomes" id="UP000681967">
    <property type="component" value="Unassembled WGS sequence"/>
</dbReference>
<proteinExistence type="predicted"/>